<dbReference type="PANTHER" id="PTHR46212">
    <property type="entry name" value="PEFLIN"/>
    <property type="match status" value="1"/>
</dbReference>
<dbReference type="PANTHER" id="PTHR46212:SF3">
    <property type="entry name" value="GH27120P"/>
    <property type="match status" value="1"/>
</dbReference>
<keyword evidence="4" id="KW-0677">Repeat</keyword>
<name>A0A7S4GIM4_9EUGL</name>
<gene>
    <name evidence="8" type="ORF">EGYM00163_LOCUS49447</name>
</gene>
<dbReference type="GO" id="GO:0048306">
    <property type="term" value="F:calcium-dependent protein binding"/>
    <property type="evidence" value="ECO:0007669"/>
    <property type="project" value="UniProtKB-ARBA"/>
</dbReference>
<feature type="region of interest" description="Disordered" evidence="6">
    <location>
        <begin position="128"/>
        <end position="147"/>
    </location>
</feature>
<dbReference type="InterPro" id="IPR018247">
    <property type="entry name" value="EF_Hand_1_Ca_BS"/>
</dbReference>
<evidence type="ECO:0000256" key="4">
    <source>
        <dbReference type="ARBA" id="ARBA00022737"/>
    </source>
</evidence>
<feature type="domain" description="EF-hand" evidence="7">
    <location>
        <begin position="29"/>
        <end position="59"/>
    </location>
</feature>
<dbReference type="PROSITE" id="PS50222">
    <property type="entry name" value="EF_HAND_2"/>
    <property type="match status" value="6"/>
</dbReference>
<feature type="compositionally biased region" description="Basic and acidic residues" evidence="6">
    <location>
        <begin position="231"/>
        <end position="247"/>
    </location>
</feature>
<dbReference type="PROSITE" id="PS00018">
    <property type="entry name" value="EF_HAND_1"/>
    <property type="match status" value="4"/>
</dbReference>
<dbReference type="GO" id="GO:0005509">
    <property type="term" value="F:calcium ion binding"/>
    <property type="evidence" value="ECO:0007669"/>
    <property type="project" value="InterPro"/>
</dbReference>
<evidence type="ECO:0000259" key="7">
    <source>
        <dbReference type="PROSITE" id="PS50222"/>
    </source>
</evidence>
<proteinExistence type="predicted"/>
<evidence type="ECO:0000256" key="5">
    <source>
        <dbReference type="ARBA" id="ARBA00022837"/>
    </source>
</evidence>
<keyword evidence="2" id="KW-0963">Cytoplasm</keyword>
<feature type="domain" description="EF-hand" evidence="7">
    <location>
        <begin position="323"/>
        <end position="358"/>
    </location>
</feature>
<dbReference type="GO" id="GO:0005737">
    <property type="term" value="C:cytoplasm"/>
    <property type="evidence" value="ECO:0007669"/>
    <property type="project" value="UniProtKB-SubCell"/>
</dbReference>
<dbReference type="Gene3D" id="1.10.238.10">
    <property type="entry name" value="EF-hand"/>
    <property type="match status" value="3"/>
</dbReference>
<protein>
    <recommendedName>
        <fullName evidence="7">EF-hand domain-containing protein</fullName>
    </recommendedName>
</protein>
<feature type="compositionally biased region" description="Pro residues" evidence="6">
    <location>
        <begin position="251"/>
        <end position="264"/>
    </location>
</feature>
<feature type="domain" description="EF-hand" evidence="7">
    <location>
        <begin position="165"/>
        <end position="200"/>
    </location>
</feature>
<comment type="subcellular location">
    <subcellularLocation>
        <location evidence="1">Cytoplasm</location>
    </subcellularLocation>
</comment>
<dbReference type="SUPFAM" id="SSF47473">
    <property type="entry name" value="EF-hand"/>
    <property type="match status" value="2"/>
</dbReference>
<keyword evidence="5" id="KW-0106">Calcium</keyword>
<reference evidence="8" key="1">
    <citation type="submission" date="2021-01" db="EMBL/GenBank/DDBJ databases">
        <authorList>
            <person name="Corre E."/>
            <person name="Pelletier E."/>
            <person name="Niang G."/>
            <person name="Scheremetjew M."/>
            <person name="Finn R."/>
            <person name="Kale V."/>
            <person name="Holt S."/>
            <person name="Cochrane G."/>
            <person name="Meng A."/>
            <person name="Brown T."/>
            <person name="Cohen L."/>
        </authorList>
    </citation>
    <scope>NUCLEOTIDE SEQUENCE</scope>
    <source>
        <strain evidence="8">CCMP1594</strain>
    </source>
</reference>
<dbReference type="SMART" id="SM00054">
    <property type="entry name" value="EFh"/>
    <property type="match status" value="6"/>
</dbReference>
<dbReference type="InterPro" id="IPR051426">
    <property type="entry name" value="Peflin/Sorcin_CaBP"/>
</dbReference>
<accession>A0A7S4GIM4</accession>
<evidence type="ECO:0000256" key="3">
    <source>
        <dbReference type="ARBA" id="ARBA00022723"/>
    </source>
</evidence>
<dbReference type="InterPro" id="IPR011992">
    <property type="entry name" value="EF-hand-dom_pair"/>
</dbReference>
<dbReference type="EMBL" id="HBJA01143757">
    <property type="protein sequence ID" value="CAE0838075.1"/>
    <property type="molecule type" value="Transcribed_RNA"/>
</dbReference>
<keyword evidence="3" id="KW-0479">Metal-binding</keyword>
<feature type="domain" description="EF-hand" evidence="7">
    <location>
        <begin position="286"/>
        <end position="321"/>
    </location>
</feature>
<feature type="compositionally biased region" description="Low complexity" evidence="6">
    <location>
        <begin position="135"/>
        <end position="147"/>
    </location>
</feature>
<dbReference type="Pfam" id="PF13499">
    <property type="entry name" value="EF-hand_7"/>
    <property type="match status" value="3"/>
</dbReference>
<dbReference type="AlphaFoldDB" id="A0A7S4GIM4"/>
<sequence>MARFNTQDQFVFELLDQMQMQLDRHYYSMREAFLKVDTDRSGWLSKQEFNTILRMFNINVKDKELDALIAAFDANRDGKVSWTEFCNTIENGPWLSDANRGPVDVQDMEVEDVEPALEVAPQAALDFGTPPKSAPVPRAAPVQPPQRVSDRSAVLLNSIQRTCEQHFGSLQKAFLHIDSDRSGFISAQELIYLLYAHNVQVDWQDLRDLVALFDKNNDGLVSWTEFCEAMDKPPRQSHQEQVQRESQLRPPARPQPQAMPPSPELPTIAPGHTKRVHDALRKFVIQSSESMREAFVRINRSRSGLIDAHELEFAAQRAGVHAVTPEIIAELMAAYDLDRDGRLKFSEFVKAMSNNWVE</sequence>
<evidence type="ECO:0000256" key="2">
    <source>
        <dbReference type="ARBA" id="ARBA00022490"/>
    </source>
</evidence>
<organism evidence="8">
    <name type="scientific">Eutreptiella gymnastica</name>
    <dbReference type="NCBI Taxonomy" id="73025"/>
    <lineage>
        <taxon>Eukaryota</taxon>
        <taxon>Discoba</taxon>
        <taxon>Euglenozoa</taxon>
        <taxon>Euglenida</taxon>
        <taxon>Spirocuta</taxon>
        <taxon>Euglenophyceae</taxon>
        <taxon>Eutreptiales</taxon>
        <taxon>Eutreptiaceae</taxon>
        <taxon>Eutreptiella</taxon>
    </lineage>
</organism>
<feature type="domain" description="EF-hand" evidence="7">
    <location>
        <begin position="60"/>
        <end position="95"/>
    </location>
</feature>
<feature type="domain" description="EF-hand" evidence="7">
    <location>
        <begin position="201"/>
        <end position="236"/>
    </location>
</feature>
<dbReference type="CDD" id="cd00051">
    <property type="entry name" value="EFh"/>
    <property type="match status" value="1"/>
</dbReference>
<dbReference type="InterPro" id="IPR002048">
    <property type="entry name" value="EF_hand_dom"/>
</dbReference>
<evidence type="ECO:0000256" key="6">
    <source>
        <dbReference type="SAM" id="MobiDB-lite"/>
    </source>
</evidence>
<evidence type="ECO:0000256" key="1">
    <source>
        <dbReference type="ARBA" id="ARBA00004496"/>
    </source>
</evidence>
<evidence type="ECO:0000313" key="8">
    <source>
        <dbReference type="EMBL" id="CAE0838075.1"/>
    </source>
</evidence>
<feature type="region of interest" description="Disordered" evidence="6">
    <location>
        <begin position="231"/>
        <end position="270"/>
    </location>
</feature>